<name>A0ABD1V6V4_9LAMI</name>
<evidence type="ECO:0000259" key="3">
    <source>
        <dbReference type="PROSITE" id="PS50994"/>
    </source>
</evidence>
<keyword evidence="1" id="KW-0378">Hydrolase</keyword>
<evidence type="ECO:0000256" key="1">
    <source>
        <dbReference type="ARBA" id="ARBA00022670"/>
    </source>
</evidence>
<comment type="caution">
    <text evidence="4">The sequence shown here is derived from an EMBL/GenBank/DDBJ whole genome shotgun (WGS) entry which is preliminary data.</text>
</comment>
<dbReference type="EMBL" id="JBFOLK010000002">
    <property type="protein sequence ID" value="KAL2533054.1"/>
    <property type="molecule type" value="Genomic_DNA"/>
</dbReference>
<dbReference type="Gene3D" id="3.30.420.10">
    <property type="entry name" value="Ribonuclease H-like superfamily/Ribonuclease H"/>
    <property type="match status" value="1"/>
</dbReference>
<dbReference type="Pfam" id="PF25597">
    <property type="entry name" value="SH3_retrovirus"/>
    <property type="match status" value="1"/>
</dbReference>
<reference evidence="5" key="1">
    <citation type="submission" date="2024-07" db="EMBL/GenBank/DDBJ databases">
        <title>Two chromosome-level genome assemblies of Korean endemic species Abeliophyllum distichum and Forsythia ovata (Oleaceae).</title>
        <authorList>
            <person name="Jang H."/>
        </authorList>
    </citation>
    <scope>NUCLEOTIDE SEQUENCE [LARGE SCALE GENOMIC DNA]</scope>
</reference>
<keyword evidence="5" id="KW-1185">Reference proteome</keyword>
<feature type="domain" description="Integrase catalytic" evidence="3">
    <location>
        <begin position="117"/>
        <end position="283"/>
    </location>
</feature>
<proteinExistence type="predicted"/>
<evidence type="ECO:0000313" key="5">
    <source>
        <dbReference type="Proteomes" id="UP001604336"/>
    </source>
</evidence>
<dbReference type="InterPro" id="IPR039537">
    <property type="entry name" value="Retrotran_Ty1/copia-like"/>
</dbReference>
<dbReference type="PANTHER" id="PTHR42648:SF28">
    <property type="entry name" value="TRANSPOSON-ENCODED PROTEIN WITH RIBONUCLEASE H-LIKE AND RETROVIRUS ZINC FINGER-LIKE DOMAINS"/>
    <property type="match status" value="1"/>
</dbReference>
<accession>A0ABD1V6V4</accession>
<feature type="compositionally biased region" description="Polar residues" evidence="2">
    <location>
        <begin position="382"/>
        <end position="407"/>
    </location>
</feature>
<feature type="region of interest" description="Disordered" evidence="2">
    <location>
        <begin position="382"/>
        <end position="416"/>
    </location>
</feature>
<dbReference type="AlphaFoldDB" id="A0ABD1V6V4"/>
<dbReference type="PROSITE" id="PS50994">
    <property type="entry name" value="INTEGRASE"/>
    <property type="match status" value="1"/>
</dbReference>
<dbReference type="InterPro" id="IPR054722">
    <property type="entry name" value="PolX-like_BBD"/>
</dbReference>
<dbReference type="Pfam" id="PF22936">
    <property type="entry name" value="Pol_BBD"/>
    <property type="match status" value="1"/>
</dbReference>
<sequence length="416" mass="47606">MDSLYVMTVSKGNQNQEWILDSGCTFHMSPIRAWFKDYKEIEPRKVYMGANNTQVAVKIGNIDIRIHDGMVRTIHNVRHVPNLKRKLVALGVLEDEGYWFKAEGKSHRLSFGKGVHNSTTTLAYIHADMWGPENHLTHGGNKYFLSLVDDDSRKAWIFLLKTKDEAFRNFRSWVALVENQKESKVKVLRTDNGLEFCNLEFDSYCREKGIQRHKTVKHTLQQNRVAERLNRTIMDKVRCLLISFGLSKGFWGEAACTDVYLINISPSSAIDFKTPEEVWSGNPPNLAHLRVFGCAAFAQQVEGKLDARASKCVMLGYPTSVKGYRLWVYGEKGIKIINSRDVVFNELEMPSLKGKGKSEVRLYESQPGKLITEICHEKNNQAPLEQNHSNPQETTKITEPHQSQVDQPQDRCYRAN</sequence>
<dbReference type="SUPFAM" id="SSF53098">
    <property type="entry name" value="Ribonuclease H-like"/>
    <property type="match status" value="1"/>
</dbReference>
<dbReference type="GO" id="GO:0006508">
    <property type="term" value="P:proteolysis"/>
    <property type="evidence" value="ECO:0007669"/>
    <property type="project" value="UniProtKB-KW"/>
</dbReference>
<dbReference type="InterPro" id="IPR057670">
    <property type="entry name" value="SH3_retrovirus"/>
</dbReference>
<dbReference type="InterPro" id="IPR036397">
    <property type="entry name" value="RNaseH_sf"/>
</dbReference>
<dbReference type="Pfam" id="PF00665">
    <property type="entry name" value="rve"/>
    <property type="match status" value="1"/>
</dbReference>
<gene>
    <name evidence="4" type="ORF">Adt_06405</name>
</gene>
<evidence type="ECO:0000256" key="2">
    <source>
        <dbReference type="SAM" id="MobiDB-lite"/>
    </source>
</evidence>
<dbReference type="GO" id="GO:0008233">
    <property type="term" value="F:peptidase activity"/>
    <property type="evidence" value="ECO:0007669"/>
    <property type="project" value="UniProtKB-KW"/>
</dbReference>
<dbReference type="InterPro" id="IPR012337">
    <property type="entry name" value="RNaseH-like_sf"/>
</dbReference>
<dbReference type="PANTHER" id="PTHR42648">
    <property type="entry name" value="TRANSPOSASE, PUTATIVE-RELATED"/>
    <property type="match status" value="1"/>
</dbReference>
<protein>
    <submittedName>
        <fullName evidence="4">Retrovirus-related Pol polyprotein from transposon TNT 1-94</fullName>
    </submittedName>
</protein>
<organism evidence="4 5">
    <name type="scientific">Abeliophyllum distichum</name>
    <dbReference type="NCBI Taxonomy" id="126358"/>
    <lineage>
        <taxon>Eukaryota</taxon>
        <taxon>Viridiplantae</taxon>
        <taxon>Streptophyta</taxon>
        <taxon>Embryophyta</taxon>
        <taxon>Tracheophyta</taxon>
        <taxon>Spermatophyta</taxon>
        <taxon>Magnoliopsida</taxon>
        <taxon>eudicotyledons</taxon>
        <taxon>Gunneridae</taxon>
        <taxon>Pentapetalae</taxon>
        <taxon>asterids</taxon>
        <taxon>lamiids</taxon>
        <taxon>Lamiales</taxon>
        <taxon>Oleaceae</taxon>
        <taxon>Forsythieae</taxon>
        <taxon>Abeliophyllum</taxon>
    </lineage>
</organism>
<dbReference type="Proteomes" id="UP001604336">
    <property type="component" value="Unassembled WGS sequence"/>
</dbReference>
<keyword evidence="1" id="KW-0645">Protease</keyword>
<dbReference type="InterPro" id="IPR001584">
    <property type="entry name" value="Integrase_cat-core"/>
</dbReference>
<evidence type="ECO:0000313" key="4">
    <source>
        <dbReference type="EMBL" id="KAL2533054.1"/>
    </source>
</evidence>